<evidence type="ECO:0000313" key="1">
    <source>
        <dbReference type="EMBL" id="PRY85285.1"/>
    </source>
</evidence>
<comment type="caution">
    <text evidence="1">The sequence shown here is derived from an EMBL/GenBank/DDBJ whole genome shotgun (WGS) entry which is preliminary data.</text>
</comment>
<evidence type="ECO:0000313" key="2">
    <source>
        <dbReference type="Proteomes" id="UP000238157"/>
    </source>
</evidence>
<keyword evidence="2" id="KW-1185">Reference proteome</keyword>
<name>A0A2T0WF51_9BACT</name>
<proteinExistence type="predicted"/>
<gene>
    <name evidence="1" type="ORF">CLW00_11333</name>
</gene>
<dbReference type="Proteomes" id="UP000238157">
    <property type="component" value="Unassembled WGS sequence"/>
</dbReference>
<organism evidence="1 2">
    <name type="scientific">Mongoliibacter ruber</name>
    <dbReference type="NCBI Taxonomy" id="1750599"/>
    <lineage>
        <taxon>Bacteria</taxon>
        <taxon>Pseudomonadati</taxon>
        <taxon>Bacteroidota</taxon>
        <taxon>Cytophagia</taxon>
        <taxon>Cytophagales</taxon>
        <taxon>Cyclobacteriaceae</taxon>
        <taxon>Mongoliibacter</taxon>
    </lineage>
</organism>
<reference evidence="1 2" key="1">
    <citation type="submission" date="2018-03" db="EMBL/GenBank/DDBJ databases">
        <title>Genomic Encyclopedia of Archaeal and Bacterial Type Strains, Phase II (KMG-II): from individual species to whole genera.</title>
        <authorList>
            <person name="Goeker M."/>
        </authorList>
    </citation>
    <scope>NUCLEOTIDE SEQUENCE [LARGE SCALE GENOMIC DNA]</scope>
    <source>
        <strain evidence="1 2">DSM 27929</strain>
    </source>
</reference>
<dbReference type="EMBL" id="PVTR01000013">
    <property type="protein sequence ID" value="PRY85285.1"/>
    <property type="molecule type" value="Genomic_DNA"/>
</dbReference>
<protein>
    <submittedName>
        <fullName evidence="1">Uncharacterized protein</fullName>
    </submittedName>
</protein>
<dbReference type="RefSeq" id="WP_106135108.1">
    <property type="nucleotide sequence ID" value="NZ_PVTR01000013.1"/>
</dbReference>
<dbReference type="OrthoDB" id="660041at2"/>
<accession>A0A2T0WF51</accession>
<sequence length="241" mass="27077">MKVKIKVVRAISSPEETKRYIDGHFKVLESYGVTKVTSADTSWVNNPNVFLLLVESVENPDLVLGGGRIQLRSNDFPLPLEGAILEKDEKILPFMEQFKDSDVAEYCGLWNSKLVSGYGIGSIYLIRIGVAIASFLKLKALLAFCSPYTVKNSQSVGFEIITALGNEGTYLYPKEGLIATIMQIKDVLELPLADEKQRQKIFHLREHPFHIASESSDKGLLEIQYDLNISELVHQWETSKK</sequence>
<dbReference type="AlphaFoldDB" id="A0A2T0WF51"/>